<evidence type="ECO:0000313" key="2">
    <source>
        <dbReference type="Proteomes" id="UP001341840"/>
    </source>
</evidence>
<keyword evidence="2" id="KW-1185">Reference proteome</keyword>
<comment type="caution">
    <text evidence="1">The sequence shown here is derived from an EMBL/GenBank/DDBJ whole genome shotgun (WGS) entry which is preliminary data.</text>
</comment>
<dbReference type="EMBL" id="JASCZI010274442">
    <property type="protein sequence ID" value="MED6225983.1"/>
    <property type="molecule type" value="Genomic_DNA"/>
</dbReference>
<accession>A0ABU6ZVF2</accession>
<gene>
    <name evidence="1" type="ORF">PIB30_098885</name>
</gene>
<proteinExistence type="predicted"/>
<name>A0ABU6ZVF2_9FABA</name>
<reference evidence="1 2" key="1">
    <citation type="journal article" date="2023" name="Plants (Basel)">
        <title>Bridging the Gap: Combining Genomics and Transcriptomics Approaches to Understand Stylosanthes scabra, an Orphan Legume from the Brazilian Caatinga.</title>
        <authorList>
            <person name="Ferreira-Neto J.R.C."/>
            <person name="da Silva M.D."/>
            <person name="Binneck E."/>
            <person name="de Melo N.F."/>
            <person name="da Silva R.H."/>
            <person name="de Melo A.L.T.M."/>
            <person name="Pandolfi V."/>
            <person name="Bustamante F.O."/>
            <person name="Brasileiro-Vidal A.C."/>
            <person name="Benko-Iseppon A.M."/>
        </authorList>
    </citation>
    <scope>NUCLEOTIDE SEQUENCE [LARGE SCALE GENOMIC DNA]</scope>
    <source>
        <tissue evidence="1">Leaves</tissue>
    </source>
</reference>
<protein>
    <submittedName>
        <fullName evidence="1">Uncharacterized protein</fullName>
    </submittedName>
</protein>
<evidence type="ECO:0000313" key="1">
    <source>
        <dbReference type="EMBL" id="MED6225983.1"/>
    </source>
</evidence>
<sequence>MESFDSKAPPIQATELNHGCIDSMKFLAFLKANLPAATNLAHLQLLSSRRPADWAVRAKTRKAKLSAEGMKTKSPGTPVNRIMLCTEH</sequence>
<organism evidence="1 2">
    <name type="scientific">Stylosanthes scabra</name>
    <dbReference type="NCBI Taxonomy" id="79078"/>
    <lineage>
        <taxon>Eukaryota</taxon>
        <taxon>Viridiplantae</taxon>
        <taxon>Streptophyta</taxon>
        <taxon>Embryophyta</taxon>
        <taxon>Tracheophyta</taxon>
        <taxon>Spermatophyta</taxon>
        <taxon>Magnoliopsida</taxon>
        <taxon>eudicotyledons</taxon>
        <taxon>Gunneridae</taxon>
        <taxon>Pentapetalae</taxon>
        <taxon>rosids</taxon>
        <taxon>fabids</taxon>
        <taxon>Fabales</taxon>
        <taxon>Fabaceae</taxon>
        <taxon>Papilionoideae</taxon>
        <taxon>50 kb inversion clade</taxon>
        <taxon>dalbergioids sensu lato</taxon>
        <taxon>Dalbergieae</taxon>
        <taxon>Pterocarpus clade</taxon>
        <taxon>Stylosanthes</taxon>
    </lineage>
</organism>
<dbReference type="Proteomes" id="UP001341840">
    <property type="component" value="Unassembled WGS sequence"/>
</dbReference>